<feature type="transmembrane region" description="Helical" evidence="1">
    <location>
        <begin position="206"/>
        <end position="232"/>
    </location>
</feature>
<dbReference type="PANTHER" id="PTHR14859">
    <property type="entry name" value="CALCOFLUOR WHITE HYPERSENSITIVE PROTEIN PRECURSOR"/>
    <property type="match status" value="1"/>
</dbReference>
<feature type="transmembrane region" description="Helical" evidence="1">
    <location>
        <begin position="291"/>
        <end position="314"/>
    </location>
</feature>
<keyword evidence="3" id="KW-0255">Endonuclease</keyword>
<gene>
    <name evidence="3" type="ORF">K1Y72_01905</name>
</gene>
<sequence length="650" mass="64842">MASTDAGTTTAGRPAAGPSIVPQGPARLALIAVTVAVLAQTLRFSLPELAHLRDTAGSAAAAGAALAVYLAGALAAPLRRAAGPRGLLAAGVGGLLAVRLVAQALSPQVWLALAGTALGMIAIAALYEGARGLSGVGFATATVAGLAADTAVRMAFGTWDPVWRSDTASWLACLAFVALGAAALYRELASGPVAAPGVSWRDALGAAAFGPFLALQVLVLSSPAFVASAGWISLGTAHVVLVAGQGLALAFLASGLAVRAVPGGVCVLGGTLLGVGAGTIAGTFAMSGIEVVPIVIVGQVLAAWLLAVASRAPLRRAGAGGPVWRVDLGAALGGLLVGLILITYQISVVDTIALPSNLLPGAAGLALGGLAAIAAARGGPLPARAPLRALTAGAAALVLLLGTALFAVASPKGEAVAAATAAGGEVRVLSYNIHDAVDSDGTLDPEAVAATIERSRPQVVLLQEAGRGSLLSGTADVGVWLSRRLGMKLLWGPAGDGQFGNAILTTLPVRGSGTGRMPRGDWSQIRGYVWAQLQVGATTMDVWSTHLSTGAGHGTDRAREVEALLRAWGGAPRTVIGGDFGAESDSPELQRIADDGRLRSAGLGDIAPTAGGRRVDWVYGTSDVLFSDYDVAERSPSDHSPVAVTVRLAG</sequence>
<feature type="transmembrane region" description="Helical" evidence="1">
    <location>
        <begin position="168"/>
        <end position="185"/>
    </location>
</feature>
<feature type="transmembrane region" description="Helical" evidence="1">
    <location>
        <begin position="58"/>
        <end position="78"/>
    </location>
</feature>
<accession>A0ABS7FL71</accession>
<feature type="transmembrane region" description="Helical" evidence="1">
    <location>
        <begin position="358"/>
        <end position="377"/>
    </location>
</feature>
<feature type="transmembrane region" description="Helical" evidence="1">
    <location>
        <begin position="265"/>
        <end position="285"/>
    </location>
</feature>
<protein>
    <submittedName>
        <fullName evidence="3">Endonuclease/exonuclease/phosphatase</fullName>
    </submittedName>
</protein>
<evidence type="ECO:0000259" key="2">
    <source>
        <dbReference type="Pfam" id="PF03372"/>
    </source>
</evidence>
<dbReference type="EMBL" id="JAIBOA010000001">
    <property type="protein sequence ID" value="MBW8481106.1"/>
    <property type="molecule type" value="Genomic_DNA"/>
</dbReference>
<feature type="transmembrane region" description="Helical" evidence="1">
    <location>
        <begin position="28"/>
        <end position="46"/>
    </location>
</feature>
<dbReference type="SUPFAM" id="SSF56219">
    <property type="entry name" value="DNase I-like"/>
    <property type="match status" value="1"/>
</dbReference>
<keyword evidence="1" id="KW-1133">Transmembrane helix</keyword>
<dbReference type="PANTHER" id="PTHR14859:SF1">
    <property type="entry name" value="PGAP2-INTERACTING PROTEIN"/>
    <property type="match status" value="1"/>
</dbReference>
<proteinExistence type="predicted"/>
<keyword evidence="4" id="KW-1185">Reference proteome</keyword>
<dbReference type="GO" id="GO:0004519">
    <property type="term" value="F:endonuclease activity"/>
    <property type="evidence" value="ECO:0007669"/>
    <property type="project" value="UniProtKB-KW"/>
</dbReference>
<reference evidence="3 4" key="1">
    <citation type="submission" date="2021-07" db="EMBL/GenBank/DDBJ databases">
        <title>Actinomadura sp. PM05-2 isolated from lichen.</title>
        <authorList>
            <person name="Somphong A."/>
            <person name="Phongsopitanun W."/>
            <person name="Tanasupawat S."/>
            <person name="Peongsungnone V."/>
        </authorList>
    </citation>
    <scope>NUCLEOTIDE SEQUENCE [LARGE SCALE GENOMIC DNA]</scope>
    <source>
        <strain evidence="3 4">PM05-2</strain>
    </source>
</reference>
<feature type="transmembrane region" description="Helical" evidence="1">
    <location>
        <begin position="389"/>
        <end position="409"/>
    </location>
</feature>
<evidence type="ECO:0000313" key="4">
    <source>
        <dbReference type="Proteomes" id="UP000774570"/>
    </source>
</evidence>
<dbReference type="Pfam" id="PF03372">
    <property type="entry name" value="Exo_endo_phos"/>
    <property type="match status" value="1"/>
</dbReference>
<name>A0ABS7FL71_9ACTN</name>
<evidence type="ECO:0000256" key="1">
    <source>
        <dbReference type="SAM" id="Phobius"/>
    </source>
</evidence>
<dbReference type="Gene3D" id="3.60.10.10">
    <property type="entry name" value="Endonuclease/exonuclease/phosphatase"/>
    <property type="match status" value="1"/>
</dbReference>
<dbReference type="InterPro" id="IPR036691">
    <property type="entry name" value="Endo/exonu/phosph_ase_sf"/>
</dbReference>
<feature type="transmembrane region" description="Helical" evidence="1">
    <location>
        <begin position="326"/>
        <end position="346"/>
    </location>
</feature>
<feature type="domain" description="Endonuclease/exonuclease/phosphatase" evidence="2">
    <location>
        <begin position="441"/>
        <end position="639"/>
    </location>
</feature>
<feature type="transmembrane region" description="Helical" evidence="1">
    <location>
        <begin position="108"/>
        <end position="127"/>
    </location>
</feature>
<keyword evidence="3" id="KW-0540">Nuclease</keyword>
<dbReference type="InterPro" id="IPR051916">
    <property type="entry name" value="GPI-anchor_lipid_remodeler"/>
</dbReference>
<keyword evidence="3" id="KW-0378">Hydrolase</keyword>
<organism evidence="3 4">
    <name type="scientific">Actinomadura parmotrematis</name>
    <dbReference type="NCBI Taxonomy" id="2864039"/>
    <lineage>
        <taxon>Bacteria</taxon>
        <taxon>Bacillati</taxon>
        <taxon>Actinomycetota</taxon>
        <taxon>Actinomycetes</taxon>
        <taxon>Streptosporangiales</taxon>
        <taxon>Thermomonosporaceae</taxon>
        <taxon>Actinomadura</taxon>
    </lineage>
</organism>
<dbReference type="InterPro" id="IPR005135">
    <property type="entry name" value="Endo/exonuclease/phosphatase"/>
</dbReference>
<feature type="transmembrane region" description="Helical" evidence="1">
    <location>
        <begin position="238"/>
        <end position="258"/>
    </location>
</feature>
<comment type="caution">
    <text evidence="3">The sequence shown here is derived from an EMBL/GenBank/DDBJ whole genome shotgun (WGS) entry which is preliminary data.</text>
</comment>
<evidence type="ECO:0000313" key="3">
    <source>
        <dbReference type="EMBL" id="MBW8481106.1"/>
    </source>
</evidence>
<feature type="transmembrane region" description="Helical" evidence="1">
    <location>
        <begin position="134"/>
        <end position="156"/>
    </location>
</feature>
<keyword evidence="1" id="KW-0472">Membrane</keyword>
<dbReference type="RefSeq" id="WP_220162552.1">
    <property type="nucleotide sequence ID" value="NZ_JAIBOA010000001.1"/>
</dbReference>
<keyword evidence="1" id="KW-0812">Transmembrane</keyword>
<feature type="transmembrane region" description="Helical" evidence="1">
    <location>
        <begin position="85"/>
        <end position="102"/>
    </location>
</feature>
<dbReference type="Proteomes" id="UP000774570">
    <property type="component" value="Unassembled WGS sequence"/>
</dbReference>